<proteinExistence type="predicted"/>
<reference evidence="2" key="1">
    <citation type="submission" date="2018-12" db="EMBL/GenBank/DDBJ databases">
        <authorList>
            <person name="Jadhav K."/>
            <person name="Kushwaha B."/>
            <person name="Jadhav I."/>
        </authorList>
    </citation>
    <scope>NUCLEOTIDE SEQUENCE [LARGE SCALE GENOMIC DNA]</scope>
    <source>
        <strain evidence="2">SBS 10</strain>
    </source>
</reference>
<protein>
    <submittedName>
        <fullName evidence="2">Uncharacterized protein</fullName>
    </submittedName>
</protein>
<organism evidence="2">
    <name type="scientific">Billgrantia gudaonensis</name>
    <dbReference type="NCBI Taxonomy" id="376427"/>
    <lineage>
        <taxon>Bacteria</taxon>
        <taxon>Pseudomonadati</taxon>
        <taxon>Pseudomonadota</taxon>
        <taxon>Gammaproteobacteria</taxon>
        <taxon>Oceanospirillales</taxon>
        <taxon>Halomonadaceae</taxon>
        <taxon>Billgrantia</taxon>
    </lineage>
</organism>
<feature type="compositionally biased region" description="Basic and acidic residues" evidence="1">
    <location>
        <begin position="53"/>
        <end position="63"/>
    </location>
</feature>
<dbReference type="AlphaFoldDB" id="A0A3S0Q0Y9"/>
<gene>
    <name evidence="2" type="ORF">DSL92_07275</name>
</gene>
<evidence type="ECO:0000256" key="1">
    <source>
        <dbReference type="SAM" id="MobiDB-lite"/>
    </source>
</evidence>
<name>A0A3S0Q0Y9_9GAMM</name>
<sequence>MTVMGPILERLRRAATWNTGPMTVSSRHPPPNAPGRGCVSGTHWGGKGGARASHLEDHRHHDD</sequence>
<evidence type="ECO:0000313" key="2">
    <source>
        <dbReference type="EMBL" id="RUA22190.1"/>
    </source>
</evidence>
<comment type="caution">
    <text evidence="2">The sequence shown here is derived from an EMBL/GenBank/DDBJ whole genome shotgun (WGS) entry which is preliminary data.</text>
</comment>
<dbReference type="EMBL" id="RXHI01000022">
    <property type="protein sequence ID" value="RUA22190.1"/>
    <property type="molecule type" value="Genomic_DNA"/>
</dbReference>
<accession>A0A3S0Q0Y9</accession>
<feature type="region of interest" description="Disordered" evidence="1">
    <location>
        <begin position="20"/>
        <end position="63"/>
    </location>
</feature>